<name>A0A9N8VSQ7_9GLOM</name>
<dbReference type="InterPro" id="IPR013785">
    <property type="entry name" value="Aldolase_TIM"/>
</dbReference>
<dbReference type="Pfam" id="PF00724">
    <property type="entry name" value="Oxidored_FMN"/>
    <property type="match status" value="1"/>
</dbReference>
<dbReference type="AlphaFoldDB" id="A0A9N8VSQ7"/>
<dbReference type="Proteomes" id="UP000789572">
    <property type="component" value="Unassembled WGS sequence"/>
</dbReference>
<dbReference type="PANTHER" id="PTHR43303:SF4">
    <property type="entry name" value="NADPH DEHYDROGENASE C23G7.10C-RELATED"/>
    <property type="match status" value="1"/>
</dbReference>
<dbReference type="Gene3D" id="3.20.20.70">
    <property type="entry name" value="Aldolase class I"/>
    <property type="match status" value="1"/>
</dbReference>
<evidence type="ECO:0000313" key="9">
    <source>
        <dbReference type="Proteomes" id="UP000789572"/>
    </source>
</evidence>
<dbReference type="InterPro" id="IPR044152">
    <property type="entry name" value="YqjM-like"/>
</dbReference>
<feature type="region of interest" description="Disordered" evidence="6">
    <location>
        <begin position="1"/>
        <end position="29"/>
    </location>
</feature>
<evidence type="ECO:0000256" key="5">
    <source>
        <dbReference type="ARBA" id="ARBA00023002"/>
    </source>
</evidence>
<accession>A0A9N8VSQ7</accession>
<dbReference type="GO" id="GO:0003959">
    <property type="term" value="F:NADPH dehydrogenase activity"/>
    <property type="evidence" value="ECO:0007669"/>
    <property type="project" value="InterPro"/>
</dbReference>
<dbReference type="PANTHER" id="PTHR43303">
    <property type="entry name" value="NADPH DEHYDROGENASE C23G7.10C-RELATED"/>
    <property type="match status" value="1"/>
</dbReference>
<comment type="cofactor">
    <cofactor evidence="1">
        <name>FMN</name>
        <dbReference type="ChEBI" id="CHEBI:58210"/>
    </cofactor>
</comment>
<gene>
    <name evidence="8" type="ORF">POCULU_LOCUS489</name>
</gene>
<proteinExistence type="predicted"/>
<reference evidence="8" key="1">
    <citation type="submission" date="2021-06" db="EMBL/GenBank/DDBJ databases">
        <authorList>
            <person name="Kallberg Y."/>
            <person name="Tangrot J."/>
            <person name="Rosling A."/>
        </authorList>
    </citation>
    <scope>NUCLEOTIDE SEQUENCE</scope>
    <source>
        <strain evidence="8">IA702</strain>
    </source>
</reference>
<evidence type="ECO:0000256" key="6">
    <source>
        <dbReference type="SAM" id="MobiDB-lite"/>
    </source>
</evidence>
<comment type="caution">
    <text evidence="8">The sequence shown here is derived from an EMBL/GenBank/DDBJ whole genome shotgun (WGS) entry which is preliminary data.</text>
</comment>
<protein>
    <submittedName>
        <fullName evidence="8">6222_t:CDS:1</fullName>
    </submittedName>
</protein>
<dbReference type="GO" id="GO:0050661">
    <property type="term" value="F:NADP binding"/>
    <property type="evidence" value="ECO:0007669"/>
    <property type="project" value="InterPro"/>
</dbReference>
<sequence length="468" mass="51583">MKTFNTPAPNVPYYTPAQDPPAGSALSPNPPPLFTPLTIRGVTFHNRIAVSPMCMYSSDDGLLNDWHLVHLGQFALRGVGLVIIEATAVSPEGRITPHDSGIWDDKHIAPLKKIVDYVHSQGIKICIQLAHAGRKATTNVPYVMQCNPTLPLVVPPEYGGWPDNVVAPSAIPWDSEHANPRELTVPEIHSIQKAFVDAAKRAKAAGFDVLELHYAHGYLGHEFLSPISNKRTDEYGGSFENRIRFNVEVARKAREVWPDDKPLFVRISATDWVENEESWTVDDSVKLARKLEEVGVDFVDVSSGGNTPAQKITVGPGYQVPFAEKIKKETNLLIGSVGMIREPKLANDIVASGKSDLVLLGRQFLADGSWVFRAAEELGVVVKWPIQSPSSEFMNRNNEAEDSLNCEKTVNDNGSPGVVYTSKICYMRRFRPADLRRGELTSLISDTNLVVSADDSQLVTGHDRLTFP</sequence>
<evidence type="ECO:0000256" key="4">
    <source>
        <dbReference type="ARBA" id="ARBA00022857"/>
    </source>
</evidence>
<dbReference type="SUPFAM" id="SSF51395">
    <property type="entry name" value="FMN-linked oxidoreductases"/>
    <property type="match status" value="1"/>
</dbReference>
<keyword evidence="9" id="KW-1185">Reference proteome</keyword>
<organism evidence="8 9">
    <name type="scientific">Paraglomus occultum</name>
    <dbReference type="NCBI Taxonomy" id="144539"/>
    <lineage>
        <taxon>Eukaryota</taxon>
        <taxon>Fungi</taxon>
        <taxon>Fungi incertae sedis</taxon>
        <taxon>Mucoromycota</taxon>
        <taxon>Glomeromycotina</taxon>
        <taxon>Glomeromycetes</taxon>
        <taxon>Paraglomerales</taxon>
        <taxon>Paraglomeraceae</taxon>
        <taxon>Paraglomus</taxon>
    </lineage>
</organism>
<keyword evidence="2" id="KW-0285">Flavoprotein</keyword>
<keyword evidence="3" id="KW-0288">FMN</keyword>
<dbReference type="CDD" id="cd02932">
    <property type="entry name" value="OYE_YqiM_FMN"/>
    <property type="match status" value="1"/>
</dbReference>
<evidence type="ECO:0000256" key="2">
    <source>
        <dbReference type="ARBA" id="ARBA00022630"/>
    </source>
</evidence>
<dbReference type="OrthoDB" id="72788at2759"/>
<evidence type="ECO:0000259" key="7">
    <source>
        <dbReference type="Pfam" id="PF00724"/>
    </source>
</evidence>
<evidence type="ECO:0000313" key="8">
    <source>
        <dbReference type="EMBL" id="CAG8459614.1"/>
    </source>
</evidence>
<keyword evidence="5" id="KW-0560">Oxidoreductase</keyword>
<evidence type="ECO:0000256" key="1">
    <source>
        <dbReference type="ARBA" id="ARBA00001917"/>
    </source>
</evidence>
<evidence type="ECO:0000256" key="3">
    <source>
        <dbReference type="ARBA" id="ARBA00022643"/>
    </source>
</evidence>
<dbReference type="GO" id="GO:0010181">
    <property type="term" value="F:FMN binding"/>
    <property type="evidence" value="ECO:0007669"/>
    <property type="project" value="InterPro"/>
</dbReference>
<keyword evidence="4" id="KW-0521">NADP</keyword>
<dbReference type="InterPro" id="IPR001155">
    <property type="entry name" value="OxRdtase_FMN_N"/>
</dbReference>
<feature type="domain" description="NADH:flavin oxidoreductase/NADH oxidase N-terminal" evidence="7">
    <location>
        <begin position="33"/>
        <end position="378"/>
    </location>
</feature>
<dbReference type="EMBL" id="CAJVPJ010000025">
    <property type="protein sequence ID" value="CAG8459614.1"/>
    <property type="molecule type" value="Genomic_DNA"/>
</dbReference>